<keyword evidence="3" id="KW-1185">Reference proteome</keyword>
<dbReference type="Proteomes" id="UP000031258">
    <property type="component" value="Unassembled WGS sequence"/>
</dbReference>
<organism evidence="2 3">
    <name type="scientific">Candidatus Jidaibacter acanthamoebae</name>
    <dbReference type="NCBI Taxonomy" id="86105"/>
    <lineage>
        <taxon>Bacteria</taxon>
        <taxon>Pseudomonadati</taxon>
        <taxon>Pseudomonadota</taxon>
        <taxon>Alphaproteobacteria</taxon>
        <taxon>Rickettsiales</taxon>
        <taxon>Candidatus Midichloriaceae</taxon>
        <taxon>Candidatus Jidaibacter</taxon>
    </lineage>
</organism>
<accession>A0A0C1N0X2</accession>
<sequence length="176" mass="19546">MATKANKNQVELQNTVNKYIDPLIEPIQKATGIGTWGGYDGAAQYLNSPRFDGLKRQGKDAYDLGLEKCLIAISETSISKSETTVLKNFANEHLDFILQLSKKSPEMFVGENGKIAQACKSVMNESQKKAFEKNLGINKVEKDSLVNKHLGADKVKPTFAERITQSREESLQQPAR</sequence>
<reference evidence="2 3" key="1">
    <citation type="submission" date="2014-11" db="EMBL/GenBank/DDBJ databases">
        <title>A Rickettsiales Symbiont of Amoebae With Ancient Features.</title>
        <authorList>
            <person name="Schulz F."/>
            <person name="Martijn J."/>
            <person name="Wascher F."/>
            <person name="Kostanjsek R."/>
            <person name="Ettema T.J."/>
            <person name="Horn M."/>
        </authorList>
    </citation>
    <scope>NUCLEOTIDE SEQUENCE [LARGE SCALE GENOMIC DNA]</scope>
    <source>
        <strain evidence="2 3">UWC36</strain>
    </source>
</reference>
<evidence type="ECO:0000313" key="2">
    <source>
        <dbReference type="EMBL" id="KIE05961.1"/>
    </source>
</evidence>
<dbReference type="OrthoDB" id="8456618at2"/>
<evidence type="ECO:0000256" key="1">
    <source>
        <dbReference type="SAM" id="MobiDB-lite"/>
    </source>
</evidence>
<dbReference type="AlphaFoldDB" id="A0A0C1N0X2"/>
<feature type="region of interest" description="Disordered" evidence="1">
    <location>
        <begin position="157"/>
        <end position="176"/>
    </location>
</feature>
<name>A0A0C1N0X2_9RICK</name>
<dbReference type="STRING" id="86105.NF27_CG01410"/>
<proteinExistence type="predicted"/>
<gene>
    <name evidence="2" type="ORF">NF27_CG01410</name>
</gene>
<dbReference type="RefSeq" id="WP_039455231.1">
    <property type="nucleotide sequence ID" value="NZ_JSWE01000058.1"/>
</dbReference>
<evidence type="ECO:0000313" key="3">
    <source>
        <dbReference type="Proteomes" id="UP000031258"/>
    </source>
</evidence>
<comment type="caution">
    <text evidence="2">The sequence shown here is derived from an EMBL/GenBank/DDBJ whole genome shotgun (WGS) entry which is preliminary data.</text>
</comment>
<protein>
    <submittedName>
        <fullName evidence="2">Uncharacterized protein</fullName>
    </submittedName>
</protein>
<dbReference type="EMBL" id="JSWE01000058">
    <property type="protein sequence ID" value="KIE05961.1"/>
    <property type="molecule type" value="Genomic_DNA"/>
</dbReference>